<comment type="caution">
    <text evidence="3">The sequence shown here is derived from an EMBL/GenBank/DDBJ whole genome shotgun (WGS) entry which is preliminary data.</text>
</comment>
<gene>
    <name evidence="3" type="ORF">HID58_003071</name>
    <name evidence="2" type="ORF">HID58_004015</name>
</gene>
<evidence type="ECO:0000313" key="2">
    <source>
        <dbReference type="EMBL" id="KAH0855634.1"/>
    </source>
</evidence>
<reference evidence="3 4" key="1">
    <citation type="submission" date="2021-05" db="EMBL/GenBank/DDBJ databases">
        <title>Genome Assembly of Synthetic Allotetraploid Brassica napus Reveals Homoeologous Exchanges between Subgenomes.</title>
        <authorList>
            <person name="Davis J.T."/>
        </authorList>
    </citation>
    <scope>NUCLEOTIDE SEQUENCE [LARGE SCALE GENOMIC DNA]</scope>
    <source>
        <strain evidence="4">cv. Da-Ae</strain>
        <tissue evidence="3">Seedling</tissue>
    </source>
</reference>
<accession>A0ABQ8EPD9</accession>
<dbReference type="EMBL" id="JAGKQM010000034">
    <property type="protein sequence ID" value="KAH0855634.1"/>
    <property type="molecule type" value="Genomic_DNA"/>
</dbReference>
<keyword evidence="4" id="KW-1185">Reference proteome</keyword>
<name>A0ABQ8EPD9_BRANA</name>
<feature type="compositionally biased region" description="Basic residues" evidence="1">
    <location>
        <begin position="84"/>
        <end position="103"/>
    </location>
</feature>
<feature type="compositionally biased region" description="Polar residues" evidence="1">
    <location>
        <begin position="143"/>
        <end position="154"/>
    </location>
</feature>
<evidence type="ECO:0000313" key="3">
    <source>
        <dbReference type="EMBL" id="KAH0943434.1"/>
    </source>
</evidence>
<evidence type="ECO:0000313" key="4">
    <source>
        <dbReference type="Proteomes" id="UP000824890"/>
    </source>
</evidence>
<dbReference type="EMBL" id="JAGKQM010000001">
    <property type="protein sequence ID" value="KAH0943434.1"/>
    <property type="molecule type" value="Genomic_DNA"/>
</dbReference>
<dbReference type="Proteomes" id="UP000824890">
    <property type="component" value="Unassembled WGS sequence"/>
</dbReference>
<feature type="region of interest" description="Disordered" evidence="1">
    <location>
        <begin position="16"/>
        <end position="253"/>
    </location>
</feature>
<evidence type="ECO:0000256" key="1">
    <source>
        <dbReference type="SAM" id="MobiDB-lite"/>
    </source>
</evidence>
<protein>
    <submittedName>
        <fullName evidence="3">Uncharacterized protein</fullName>
    </submittedName>
</protein>
<proteinExistence type="predicted"/>
<feature type="compositionally biased region" description="Polar residues" evidence="1">
    <location>
        <begin position="16"/>
        <end position="34"/>
    </location>
</feature>
<sequence>MNVVTIWEPPEDQIKMENQGQKAHNTYYKKTQGNGPKENKSQAWPKAHLRDPMIPKELRRRADKRCGSDDASLRNATSYTNHRFTLRNRKSPTQNHHRRKRFPLRASIENSRSHPTPFNPITEIEASRDPTPLTAVELRSPTYEISTHPTNPEPKQTLKRNLGTKNGKAKQRNTFTPRDLDRRRQSCGSLHLAGTGTGVDGAEEASTSRRQTKETERKTSPRLPHHIRALTPETGPPWMALFQSSGKAVGKGDKTEAEINSFAGG</sequence>
<feature type="compositionally biased region" description="Basic and acidic residues" evidence="1">
    <location>
        <begin position="48"/>
        <end position="57"/>
    </location>
</feature>
<feature type="compositionally biased region" description="Polar residues" evidence="1">
    <location>
        <begin position="74"/>
        <end position="83"/>
    </location>
</feature>
<organism evidence="3 4">
    <name type="scientific">Brassica napus</name>
    <name type="common">Rape</name>
    <dbReference type="NCBI Taxonomy" id="3708"/>
    <lineage>
        <taxon>Eukaryota</taxon>
        <taxon>Viridiplantae</taxon>
        <taxon>Streptophyta</taxon>
        <taxon>Embryophyta</taxon>
        <taxon>Tracheophyta</taxon>
        <taxon>Spermatophyta</taxon>
        <taxon>Magnoliopsida</taxon>
        <taxon>eudicotyledons</taxon>
        <taxon>Gunneridae</taxon>
        <taxon>Pentapetalae</taxon>
        <taxon>rosids</taxon>
        <taxon>malvids</taxon>
        <taxon>Brassicales</taxon>
        <taxon>Brassicaceae</taxon>
        <taxon>Brassiceae</taxon>
        <taxon>Brassica</taxon>
    </lineage>
</organism>